<name>A0A831LB80_9BACT</name>
<accession>A0A831LB80</accession>
<dbReference type="Proteomes" id="UP000886047">
    <property type="component" value="Unassembled WGS sequence"/>
</dbReference>
<gene>
    <name evidence="1" type="ORF">ENN90_07625</name>
</gene>
<evidence type="ECO:0000313" key="1">
    <source>
        <dbReference type="EMBL" id="HDR51474.1"/>
    </source>
</evidence>
<sequence length="150" mass="17212">MLHYETVENSTLGILKKLMADKINGIIVDCIAHQYPWIENYKSLEGIRLAGFKDIAAMKLNAISGNGTRLKDFIDVATLSTKLSLNEMLQAYQQKYNSNPLIALKSIVYFDDINFDEPILMTERKSFSWKKIETRLLNMFNSPEKLFKAV</sequence>
<reference evidence="1" key="1">
    <citation type="journal article" date="2020" name="mSystems">
        <title>Genome- and Community-Level Interaction Insights into Carbon Utilization and Element Cycling Functions of Hydrothermarchaeota in Hydrothermal Sediment.</title>
        <authorList>
            <person name="Zhou Z."/>
            <person name="Liu Y."/>
            <person name="Xu W."/>
            <person name="Pan J."/>
            <person name="Luo Z.H."/>
            <person name="Li M."/>
        </authorList>
    </citation>
    <scope>NUCLEOTIDE SEQUENCE [LARGE SCALE GENOMIC DNA]</scope>
    <source>
        <strain evidence="1">SpSt-1217</strain>
    </source>
</reference>
<dbReference type="EMBL" id="DSDK01000416">
    <property type="protein sequence ID" value="HDR51474.1"/>
    <property type="molecule type" value="Genomic_DNA"/>
</dbReference>
<organism evidence="1">
    <name type="scientific">Mariniphaga anaerophila</name>
    <dbReference type="NCBI Taxonomy" id="1484053"/>
    <lineage>
        <taxon>Bacteria</taxon>
        <taxon>Pseudomonadati</taxon>
        <taxon>Bacteroidota</taxon>
        <taxon>Bacteroidia</taxon>
        <taxon>Marinilabiliales</taxon>
        <taxon>Prolixibacteraceae</taxon>
        <taxon>Mariniphaga</taxon>
    </lineage>
</organism>
<proteinExistence type="predicted"/>
<dbReference type="AlphaFoldDB" id="A0A831LB80"/>
<comment type="caution">
    <text evidence="1">The sequence shown here is derived from an EMBL/GenBank/DDBJ whole genome shotgun (WGS) entry which is preliminary data.</text>
</comment>
<protein>
    <submittedName>
        <fullName evidence="1">Uncharacterized protein</fullName>
    </submittedName>
</protein>